<dbReference type="InterPro" id="IPR013780">
    <property type="entry name" value="Glyco_hydro_b"/>
</dbReference>
<evidence type="ECO:0000313" key="2">
    <source>
        <dbReference type="Proteomes" id="UP000681414"/>
    </source>
</evidence>
<protein>
    <submittedName>
        <fullName evidence="1">Uncharacterized protein</fullName>
    </submittedName>
</protein>
<dbReference type="Proteomes" id="UP000681414">
    <property type="component" value="Unassembled WGS sequence"/>
</dbReference>
<proteinExistence type="predicted"/>
<dbReference type="SUPFAM" id="SSF117125">
    <property type="entry name" value="Putative glucosidase YicI, C-terminal domain"/>
    <property type="match status" value="1"/>
</dbReference>
<evidence type="ECO:0000313" key="1">
    <source>
        <dbReference type="EMBL" id="MBS4197427.1"/>
    </source>
</evidence>
<dbReference type="EMBL" id="JAGYPG010000004">
    <property type="protein sequence ID" value="MBS4197427.1"/>
    <property type="molecule type" value="Genomic_DNA"/>
</dbReference>
<dbReference type="RefSeq" id="WP_213126653.1">
    <property type="nucleotide sequence ID" value="NZ_JAGYPG010000004.1"/>
</dbReference>
<reference evidence="1 2" key="1">
    <citation type="submission" date="2021-05" db="EMBL/GenBank/DDBJ databases">
        <title>Novel Bacillus species.</title>
        <authorList>
            <person name="Liu G."/>
        </authorList>
    </citation>
    <scope>NUCLEOTIDE SEQUENCE [LARGE SCALE GENOMIC DNA]</scope>
    <source>
        <strain evidence="2">FJAT-49780</strain>
    </source>
</reference>
<comment type="caution">
    <text evidence="1">The sequence shown here is derived from an EMBL/GenBank/DDBJ whole genome shotgun (WGS) entry which is preliminary data.</text>
</comment>
<name>A0A942TIV5_9BACI</name>
<keyword evidence="2" id="KW-1185">Reference proteome</keyword>
<dbReference type="Gene3D" id="2.60.40.1180">
    <property type="entry name" value="Golgi alpha-mannosidase II"/>
    <property type="match status" value="1"/>
</dbReference>
<organism evidence="1 2">
    <name type="scientific">Lederbergia citri</name>
    <dbReference type="NCBI Taxonomy" id="2833580"/>
    <lineage>
        <taxon>Bacteria</taxon>
        <taxon>Bacillati</taxon>
        <taxon>Bacillota</taxon>
        <taxon>Bacilli</taxon>
        <taxon>Bacillales</taxon>
        <taxon>Bacillaceae</taxon>
        <taxon>Lederbergia</taxon>
    </lineage>
</organism>
<accession>A0A942TIV5</accession>
<sequence length="103" mass="11585">MQEVVEIFSKKVVNCCFTFKNKPLTNHKNPYSFIMNGEKELLVSVVNENGTLIVSTDAKTNKNWKLILRNIFTDTCKDTAIENSKQGVVVTPNTSSATFKINL</sequence>
<gene>
    <name evidence="1" type="ORF">KHA97_20490</name>
</gene>
<dbReference type="AlphaFoldDB" id="A0A942TIV5"/>